<reference evidence="1" key="1">
    <citation type="submission" date="2023-06" db="EMBL/GenBank/DDBJ databases">
        <title>Genome-scale phylogeny and comparative genomics of the fungal order Sordariales.</title>
        <authorList>
            <consortium name="Lawrence Berkeley National Laboratory"/>
            <person name="Hensen N."/>
            <person name="Bonometti L."/>
            <person name="Westerberg I."/>
            <person name="Brannstrom I.O."/>
            <person name="Guillou S."/>
            <person name="Cros-Aarteil S."/>
            <person name="Calhoun S."/>
            <person name="Haridas S."/>
            <person name="Kuo A."/>
            <person name="Mondo S."/>
            <person name="Pangilinan J."/>
            <person name="Riley R."/>
            <person name="Labutti K."/>
            <person name="Andreopoulos B."/>
            <person name="Lipzen A."/>
            <person name="Chen C."/>
            <person name="Yanf M."/>
            <person name="Daum C."/>
            <person name="Ng V."/>
            <person name="Clum A."/>
            <person name="Steindorff A."/>
            <person name="Ohm R."/>
            <person name="Martin F."/>
            <person name="Silar P."/>
            <person name="Natvig D."/>
            <person name="Lalanne C."/>
            <person name="Gautier V."/>
            <person name="Ament-Velasquez S.L."/>
            <person name="Kruys A."/>
            <person name="Hutchinson M.I."/>
            <person name="Powell A.J."/>
            <person name="Barry K."/>
            <person name="Miller A.N."/>
            <person name="Grigoriev I.V."/>
            <person name="Debuchy R."/>
            <person name="Gladieux P."/>
            <person name="Thoren M.H."/>
            <person name="Johannesson H."/>
        </authorList>
    </citation>
    <scope>NUCLEOTIDE SEQUENCE</scope>
    <source>
        <strain evidence="1">SMH2532-1</strain>
    </source>
</reference>
<proteinExistence type="predicted"/>
<organism evidence="1 2">
    <name type="scientific">Cercophora newfieldiana</name>
    <dbReference type="NCBI Taxonomy" id="92897"/>
    <lineage>
        <taxon>Eukaryota</taxon>
        <taxon>Fungi</taxon>
        <taxon>Dikarya</taxon>
        <taxon>Ascomycota</taxon>
        <taxon>Pezizomycotina</taxon>
        <taxon>Sordariomycetes</taxon>
        <taxon>Sordariomycetidae</taxon>
        <taxon>Sordariales</taxon>
        <taxon>Lasiosphaeriaceae</taxon>
        <taxon>Cercophora</taxon>
    </lineage>
</organism>
<gene>
    <name evidence="1" type="ORF">B0T16DRAFT_420570</name>
</gene>
<name>A0AA39XX02_9PEZI</name>
<evidence type="ECO:0000313" key="1">
    <source>
        <dbReference type="EMBL" id="KAK0641818.1"/>
    </source>
</evidence>
<dbReference type="Proteomes" id="UP001174936">
    <property type="component" value="Unassembled WGS sequence"/>
</dbReference>
<sequence>MAIQLHCSDCILGRQLAPENFPRSSIHETFIKHRLPPSFTAYTVPMATTFRLRASLLGIPAKIRAIILTHVLIDNAPASLQEDKLQRDQLLNLSELATTFCIPPGQYPNCYDYIRVFLEPPNPTLALTLTNRQLRREIKHLLSTDEFNALPIRYNIDAVCVSCDDRLALYVKCLSIPRRTLGADEVYMNVHLLRQGVSLENGSPGRAGDRVNLFMMMEMYLFSVLEMRAFGGPRPRVYPKRVVIEFAPTEDWNALPHGNPNLCPQLLGGNWMESQAVVLMCSLY</sequence>
<dbReference type="AlphaFoldDB" id="A0AA39XX02"/>
<accession>A0AA39XX02</accession>
<dbReference type="EMBL" id="JAULSV010000006">
    <property type="protein sequence ID" value="KAK0641818.1"/>
    <property type="molecule type" value="Genomic_DNA"/>
</dbReference>
<evidence type="ECO:0000313" key="2">
    <source>
        <dbReference type="Proteomes" id="UP001174936"/>
    </source>
</evidence>
<comment type="caution">
    <text evidence="1">The sequence shown here is derived from an EMBL/GenBank/DDBJ whole genome shotgun (WGS) entry which is preliminary data.</text>
</comment>
<keyword evidence="2" id="KW-1185">Reference proteome</keyword>
<protein>
    <submittedName>
        <fullName evidence="1">Uncharacterized protein</fullName>
    </submittedName>
</protein>